<feature type="domain" description="HTH crp-type" evidence="5">
    <location>
        <begin position="154"/>
        <end position="226"/>
    </location>
</feature>
<accession>Q21SN7</accession>
<dbReference type="InterPro" id="IPR000595">
    <property type="entry name" value="cNMP-bd_dom"/>
</dbReference>
<dbReference type="Pfam" id="PF00027">
    <property type="entry name" value="cNMP_binding"/>
    <property type="match status" value="1"/>
</dbReference>
<dbReference type="InterPro" id="IPR036390">
    <property type="entry name" value="WH_DNA-bd_sf"/>
</dbReference>
<evidence type="ECO:0000256" key="3">
    <source>
        <dbReference type="ARBA" id="ARBA00023163"/>
    </source>
</evidence>
<proteinExistence type="predicted"/>
<dbReference type="PROSITE" id="PS51063">
    <property type="entry name" value="HTH_CRP_2"/>
    <property type="match status" value="1"/>
</dbReference>
<evidence type="ECO:0000313" key="6">
    <source>
        <dbReference type="EMBL" id="ABD71216.1"/>
    </source>
</evidence>
<dbReference type="HOGENOM" id="CLU_075053_3_4_4"/>
<evidence type="ECO:0000259" key="4">
    <source>
        <dbReference type="PROSITE" id="PS50042"/>
    </source>
</evidence>
<evidence type="ECO:0000313" key="7">
    <source>
        <dbReference type="Proteomes" id="UP000008332"/>
    </source>
</evidence>
<dbReference type="PANTHER" id="PTHR24567:SF74">
    <property type="entry name" value="HTH-TYPE TRANSCRIPTIONAL REGULATOR ARCR"/>
    <property type="match status" value="1"/>
</dbReference>
<dbReference type="SUPFAM" id="SSF51206">
    <property type="entry name" value="cAMP-binding domain-like"/>
    <property type="match status" value="1"/>
</dbReference>
<name>Q21SN7_ALBFT</name>
<evidence type="ECO:0000256" key="1">
    <source>
        <dbReference type="ARBA" id="ARBA00023015"/>
    </source>
</evidence>
<gene>
    <name evidence="6" type="ordered locus">Rfer_3511</name>
</gene>
<dbReference type="GO" id="GO:0005829">
    <property type="term" value="C:cytosol"/>
    <property type="evidence" value="ECO:0007669"/>
    <property type="project" value="TreeGrafter"/>
</dbReference>
<dbReference type="OrthoDB" id="6881322at2"/>
<dbReference type="GO" id="GO:0003700">
    <property type="term" value="F:DNA-binding transcription factor activity"/>
    <property type="evidence" value="ECO:0007669"/>
    <property type="project" value="TreeGrafter"/>
</dbReference>
<organism evidence="6 7">
    <name type="scientific">Albidiferax ferrireducens (strain ATCC BAA-621 / DSM 15236 / T118)</name>
    <name type="common">Rhodoferax ferrireducens</name>
    <dbReference type="NCBI Taxonomy" id="338969"/>
    <lineage>
        <taxon>Bacteria</taxon>
        <taxon>Pseudomonadati</taxon>
        <taxon>Pseudomonadota</taxon>
        <taxon>Betaproteobacteria</taxon>
        <taxon>Burkholderiales</taxon>
        <taxon>Comamonadaceae</taxon>
        <taxon>Rhodoferax</taxon>
    </lineage>
</organism>
<dbReference type="CDD" id="cd00038">
    <property type="entry name" value="CAP_ED"/>
    <property type="match status" value="1"/>
</dbReference>
<keyword evidence="1" id="KW-0805">Transcription regulation</keyword>
<dbReference type="eggNOG" id="COG0664">
    <property type="taxonomic scope" value="Bacteria"/>
</dbReference>
<dbReference type="Gene3D" id="2.60.120.10">
    <property type="entry name" value="Jelly Rolls"/>
    <property type="match status" value="1"/>
</dbReference>
<dbReference type="InterPro" id="IPR050397">
    <property type="entry name" value="Env_Response_Regulators"/>
</dbReference>
<dbReference type="InterPro" id="IPR014710">
    <property type="entry name" value="RmlC-like_jellyroll"/>
</dbReference>
<dbReference type="KEGG" id="rfr:Rfer_3511"/>
<feature type="domain" description="Cyclic nucleotide-binding" evidence="4">
    <location>
        <begin position="20"/>
        <end position="123"/>
    </location>
</feature>
<dbReference type="GO" id="GO:0003677">
    <property type="term" value="F:DNA binding"/>
    <property type="evidence" value="ECO:0007669"/>
    <property type="project" value="UniProtKB-KW"/>
</dbReference>
<dbReference type="Gene3D" id="1.10.10.10">
    <property type="entry name" value="Winged helix-like DNA-binding domain superfamily/Winged helix DNA-binding domain"/>
    <property type="match status" value="1"/>
</dbReference>
<dbReference type="EMBL" id="CP000267">
    <property type="protein sequence ID" value="ABD71216.1"/>
    <property type="molecule type" value="Genomic_DNA"/>
</dbReference>
<dbReference type="PANTHER" id="PTHR24567">
    <property type="entry name" value="CRP FAMILY TRANSCRIPTIONAL REGULATORY PROTEIN"/>
    <property type="match status" value="1"/>
</dbReference>
<dbReference type="PROSITE" id="PS50042">
    <property type="entry name" value="CNMP_BINDING_3"/>
    <property type="match status" value="1"/>
</dbReference>
<dbReference type="InterPro" id="IPR012318">
    <property type="entry name" value="HTH_CRP"/>
</dbReference>
<dbReference type="InterPro" id="IPR036388">
    <property type="entry name" value="WH-like_DNA-bd_sf"/>
</dbReference>
<dbReference type="Proteomes" id="UP000008332">
    <property type="component" value="Chromosome"/>
</dbReference>
<protein>
    <submittedName>
        <fullName evidence="6">Transcriptional regulator, Crp/Fnr family</fullName>
    </submittedName>
</protein>
<dbReference type="STRING" id="338969.Rfer_3511"/>
<reference evidence="7" key="1">
    <citation type="submission" date="2006-02" db="EMBL/GenBank/DDBJ databases">
        <title>Complete sequence of chromosome of Rhodoferax ferrireducens DSM 15236.</title>
        <authorList>
            <person name="Copeland A."/>
            <person name="Lucas S."/>
            <person name="Lapidus A."/>
            <person name="Barry K."/>
            <person name="Detter J.C."/>
            <person name="Glavina del Rio T."/>
            <person name="Hammon N."/>
            <person name="Israni S."/>
            <person name="Pitluck S."/>
            <person name="Brettin T."/>
            <person name="Bruce D."/>
            <person name="Han C."/>
            <person name="Tapia R."/>
            <person name="Gilna P."/>
            <person name="Kiss H."/>
            <person name="Schmutz J."/>
            <person name="Larimer F."/>
            <person name="Land M."/>
            <person name="Kyrpides N."/>
            <person name="Ivanova N."/>
            <person name="Richardson P."/>
        </authorList>
    </citation>
    <scope>NUCLEOTIDE SEQUENCE [LARGE SCALE GENOMIC DNA]</scope>
    <source>
        <strain evidence="7">ATCC BAA-621 / DSM 15236 / T118</strain>
    </source>
</reference>
<dbReference type="SMART" id="SM00100">
    <property type="entry name" value="cNMP"/>
    <property type="match status" value="1"/>
</dbReference>
<sequence length="233" mass="25957">MSTHINLKSDLAALTVAGGWFASIPQALREALLVNAEIRTIAAGQRLFARGDAPDGIYCVLTGVVRVTGITENGQEAILAMLESPQWFGEIALFDNEPRTHDAWAESDAKLLRVSQRALEKMLSERPDDWRHFGRLLTQKLRSVFVAMEDIFLLPPTARLARRLLSMAKGYGAWTDHTSRVISISQEQLGLMLSLSRQTVNQSLRELEDAGSIHRHRGSIEMVDLRKLEAAGR</sequence>
<keyword evidence="3" id="KW-0804">Transcription</keyword>
<dbReference type="SMART" id="SM00419">
    <property type="entry name" value="HTH_CRP"/>
    <property type="match status" value="1"/>
</dbReference>
<dbReference type="AlphaFoldDB" id="Q21SN7"/>
<dbReference type="RefSeq" id="WP_011465779.1">
    <property type="nucleotide sequence ID" value="NC_007908.1"/>
</dbReference>
<evidence type="ECO:0000256" key="2">
    <source>
        <dbReference type="ARBA" id="ARBA00023125"/>
    </source>
</evidence>
<dbReference type="InterPro" id="IPR018490">
    <property type="entry name" value="cNMP-bd_dom_sf"/>
</dbReference>
<evidence type="ECO:0000259" key="5">
    <source>
        <dbReference type="PROSITE" id="PS51063"/>
    </source>
</evidence>
<dbReference type="SUPFAM" id="SSF46785">
    <property type="entry name" value="Winged helix' DNA-binding domain"/>
    <property type="match status" value="1"/>
</dbReference>
<keyword evidence="2" id="KW-0238">DNA-binding</keyword>
<dbReference type="Pfam" id="PF13545">
    <property type="entry name" value="HTH_Crp_2"/>
    <property type="match status" value="1"/>
</dbReference>
<keyword evidence="7" id="KW-1185">Reference proteome</keyword>